<dbReference type="EMBL" id="PDDY01000004">
    <property type="protein sequence ID" value="PEH38323.1"/>
    <property type="molecule type" value="Genomic_DNA"/>
</dbReference>
<evidence type="ECO:0000256" key="1">
    <source>
        <dbReference type="ARBA" id="ARBA00004651"/>
    </source>
</evidence>
<feature type="coiled-coil region" evidence="7">
    <location>
        <begin position="92"/>
        <end position="119"/>
    </location>
</feature>
<dbReference type="InterPro" id="IPR011014">
    <property type="entry name" value="MscS_channel_TM-2"/>
</dbReference>
<feature type="region of interest" description="Disordered" evidence="8">
    <location>
        <begin position="16"/>
        <end position="39"/>
    </location>
</feature>
<organism evidence="14 15">
    <name type="scientific">Burkholderia gladioli</name>
    <name type="common">Pseudomonas marginata</name>
    <name type="synonym">Phytomonas marginata</name>
    <dbReference type="NCBI Taxonomy" id="28095"/>
    <lineage>
        <taxon>Bacteria</taxon>
        <taxon>Pseudomonadati</taxon>
        <taxon>Pseudomonadota</taxon>
        <taxon>Betaproteobacteria</taxon>
        <taxon>Burkholderiales</taxon>
        <taxon>Burkholderiaceae</taxon>
        <taxon>Burkholderia</taxon>
    </lineage>
</organism>
<evidence type="ECO:0000256" key="8">
    <source>
        <dbReference type="SAM" id="MobiDB-lite"/>
    </source>
</evidence>
<dbReference type="GO" id="GO:0005886">
    <property type="term" value="C:plasma membrane"/>
    <property type="evidence" value="ECO:0007669"/>
    <property type="project" value="UniProtKB-SubCell"/>
</dbReference>
<feature type="compositionally biased region" description="Pro residues" evidence="8">
    <location>
        <begin position="24"/>
        <end position="33"/>
    </location>
</feature>
<dbReference type="Gene3D" id="1.10.287.1260">
    <property type="match status" value="1"/>
</dbReference>
<keyword evidence="4 9" id="KW-0812">Transmembrane</keyword>
<keyword evidence="3" id="KW-1003">Cell membrane</keyword>
<feature type="transmembrane region" description="Helical" evidence="9">
    <location>
        <begin position="352"/>
        <end position="369"/>
    </location>
</feature>
<dbReference type="Gene3D" id="2.30.30.60">
    <property type="match status" value="1"/>
</dbReference>
<feature type="compositionally biased region" description="Pro residues" evidence="8">
    <location>
        <begin position="159"/>
        <end position="169"/>
    </location>
</feature>
<feature type="transmembrane region" description="Helical" evidence="9">
    <location>
        <begin position="308"/>
        <end position="332"/>
    </location>
</feature>
<dbReference type="InterPro" id="IPR052702">
    <property type="entry name" value="MscS-like_channel"/>
</dbReference>
<evidence type="ECO:0000256" key="7">
    <source>
        <dbReference type="SAM" id="Coils"/>
    </source>
</evidence>
<evidence type="ECO:0000313" key="14">
    <source>
        <dbReference type="EMBL" id="PEH38323.1"/>
    </source>
</evidence>
<feature type="region of interest" description="Disordered" evidence="8">
    <location>
        <begin position="159"/>
        <end position="178"/>
    </location>
</feature>
<dbReference type="Gene3D" id="3.30.70.100">
    <property type="match status" value="1"/>
</dbReference>
<dbReference type="PANTHER" id="PTHR30347:SF9">
    <property type="entry name" value="MINICONDUCTANCE MECHANOSENSITIVE CHANNEL MSCM"/>
    <property type="match status" value="1"/>
</dbReference>
<dbReference type="Pfam" id="PF00924">
    <property type="entry name" value="MS_channel_2nd"/>
    <property type="match status" value="1"/>
</dbReference>
<sequence length="868" mass="92461">MPFSARLARARASLPSLPSLLPRTSPPAAPSAPRPAASRPLAPLPAARVRHLMLPLLLLSAVLLGTGMPAAQAQPLVASAASAASAAPAISYADAIASLKQLQAEQDRIKQQTSTATSNTQIDTADTATEALSGDVDKLIDALKPQRAQIQAQLDVLGPPPAAGAPPETPAVARQRSDLDARRDQFDAALKQAVAQKDDLANLDQQYAKLRRGLLRNQLALRSGSLLGPSFWAPFHSPQQEDIDRLHKFFGQIAAQFSFAWEDGRRLGTVLLLGLAIAIWSGGRRLLERGFAWFCLNRLPATRLRRSALALSTALATVISTGIAVQLLYLAVTRGEALTPALDDFAAKFSELAMTCALIAGLGRALLCTRHPSWRLPAIADPVALAMRRFPTILAALLLVSGTLEQLNRIADTSLQVTIFGRGLVALVVALTIGATLLRANRARAELAAAGEQPEARSTLAGLIHAGVSLAVIASLAALLIGYITVARFITYELVWFEIVLCSFYMLTQITRDAFASLFSTQYRSGNTIKHLFGLDDSHLEQASTLLSGVGVAVLVLLAALSLLTGGFGTTPSDLFDSLLTMLGGTKLRSLNIVPDRIVNAVLALAVGFWLLRSVRRWLDNEFLPTLGMDPGMRASLVTLFSNLGYVLLVLMTLSLLGVQWSSLAWIVSALSVGIGFGLQEIVKNFVSGLILLTERPVKVGDMVSISGVEGDIRRINVRATEIQLSDRSTVIVPNSQLISQNLRNVTMGNSTQGVATLMLTFPLNTDPEQVRDLLLNAYQAHPAILEKPAPSVTFSQLTPDGITLSVTGYVSSPRITASTKSDLLFEILKQLRAASITLASPQMLMIQNAPEAGAAALPAVTGTKPAG</sequence>
<evidence type="ECO:0000256" key="4">
    <source>
        <dbReference type="ARBA" id="ARBA00022692"/>
    </source>
</evidence>
<dbReference type="InterPro" id="IPR023408">
    <property type="entry name" value="MscS_beta-dom_sf"/>
</dbReference>
<keyword evidence="6 9" id="KW-0472">Membrane</keyword>
<feature type="transmembrane region" description="Helical" evidence="9">
    <location>
        <begin position="267"/>
        <end position="287"/>
    </location>
</feature>
<comment type="caution">
    <text evidence="14">The sequence shown here is derived from an EMBL/GenBank/DDBJ whole genome shotgun (WGS) entry which is preliminary data.</text>
</comment>
<comment type="similarity">
    <text evidence="2">Belongs to the MscS (TC 1.A.23) family.</text>
</comment>
<evidence type="ECO:0000259" key="11">
    <source>
        <dbReference type="Pfam" id="PF12607"/>
    </source>
</evidence>
<name>A0A2A7S4D3_BURGA</name>
<keyword evidence="5 9" id="KW-1133">Transmembrane helix</keyword>
<evidence type="ECO:0000259" key="10">
    <source>
        <dbReference type="Pfam" id="PF00924"/>
    </source>
</evidence>
<comment type="subcellular location">
    <subcellularLocation>
        <location evidence="1">Cell membrane</location>
        <topology evidence="1">Multi-pass membrane protein</topology>
    </subcellularLocation>
</comment>
<feature type="transmembrane region" description="Helical" evidence="9">
    <location>
        <begin position="419"/>
        <end position="438"/>
    </location>
</feature>
<evidence type="ECO:0000256" key="6">
    <source>
        <dbReference type="ARBA" id="ARBA00023136"/>
    </source>
</evidence>
<gene>
    <name evidence="14" type="ORF">CRM94_28375</name>
</gene>
<feature type="domain" description="Mechanosensitive ion channel MscS" evidence="10">
    <location>
        <begin position="682"/>
        <end position="747"/>
    </location>
</feature>
<dbReference type="AlphaFoldDB" id="A0A2A7S4D3"/>
<dbReference type="InterPro" id="IPR049278">
    <property type="entry name" value="MS_channel_C"/>
</dbReference>
<proteinExistence type="inferred from homology"/>
<reference evidence="15" key="1">
    <citation type="submission" date="2017-09" db="EMBL/GenBank/DDBJ databases">
        <title>FDA dAtabase for Regulatory Grade micrObial Sequences (FDA-ARGOS): Supporting development and validation of Infectious Disease Dx tests.</title>
        <authorList>
            <person name="Minogue T."/>
            <person name="Wolcott M."/>
            <person name="Wasieloski L."/>
            <person name="Aguilar W."/>
            <person name="Moore D."/>
            <person name="Tallon L."/>
            <person name="Sadzewicz L."/>
            <person name="Ott S."/>
            <person name="Zhao X."/>
            <person name="Nagaraj S."/>
            <person name="Vavikolanu K."/>
            <person name="Aluvathingal J."/>
            <person name="Nadendla S."/>
            <person name="Sichtig H."/>
        </authorList>
    </citation>
    <scope>NUCLEOTIDE SEQUENCE [LARGE SCALE GENOMIC DNA]</scope>
    <source>
        <strain evidence="15">FDAARGOS_390</strain>
    </source>
</reference>
<dbReference type="SUPFAM" id="SSF82861">
    <property type="entry name" value="Mechanosensitive channel protein MscS (YggB), transmembrane region"/>
    <property type="match status" value="1"/>
</dbReference>
<evidence type="ECO:0000256" key="5">
    <source>
        <dbReference type="ARBA" id="ARBA00022989"/>
    </source>
</evidence>
<dbReference type="Pfam" id="PF12607">
    <property type="entry name" value="DUF3772"/>
    <property type="match status" value="1"/>
</dbReference>
<protein>
    <submittedName>
        <fullName evidence="14">Mechanosensitive ion channel protein</fullName>
    </submittedName>
</protein>
<feature type="domain" description="Mechanosensitive ion channel MscS C-terminal" evidence="12">
    <location>
        <begin position="761"/>
        <end position="837"/>
    </location>
</feature>
<dbReference type="PANTHER" id="PTHR30347">
    <property type="entry name" value="POTASSIUM CHANNEL RELATED"/>
    <property type="match status" value="1"/>
</dbReference>
<feature type="transmembrane region" description="Helical" evidence="9">
    <location>
        <begin position="663"/>
        <end position="683"/>
    </location>
</feature>
<dbReference type="InterPro" id="IPR010920">
    <property type="entry name" value="LSM_dom_sf"/>
</dbReference>
<dbReference type="GO" id="GO:0008381">
    <property type="term" value="F:mechanosensitive monoatomic ion channel activity"/>
    <property type="evidence" value="ECO:0007669"/>
    <property type="project" value="UniProtKB-ARBA"/>
</dbReference>
<feature type="transmembrane region" description="Helical" evidence="9">
    <location>
        <begin position="598"/>
        <end position="615"/>
    </location>
</feature>
<evidence type="ECO:0000256" key="9">
    <source>
        <dbReference type="SAM" id="Phobius"/>
    </source>
</evidence>
<evidence type="ECO:0000313" key="15">
    <source>
        <dbReference type="Proteomes" id="UP000220629"/>
    </source>
</evidence>
<dbReference type="InterPro" id="IPR022249">
    <property type="entry name" value="DUF3772"/>
</dbReference>
<dbReference type="SUPFAM" id="SSF50182">
    <property type="entry name" value="Sm-like ribonucleoproteins"/>
    <property type="match status" value="1"/>
</dbReference>
<dbReference type="SUPFAM" id="SSF82689">
    <property type="entry name" value="Mechanosensitive channel protein MscS (YggB), C-terminal domain"/>
    <property type="match status" value="1"/>
</dbReference>
<evidence type="ECO:0000259" key="13">
    <source>
        <dbReference type="Pfam" id="PF21088"/>
    </source>
</evidence>
<evidence type="ECO:0000256" key="3">
    <source>
        <dbReference type="ARBA" id="ARBA00022475"/>
    </source>
</evidence>
<evidence type="ECO:0000259" key="12">
    <source>
        <dbReference type="Pfam" id="PF21082"/>
    </source>
</evidence>
<dbReference type="InterPro" id="IPR049142">
    <property type="entry name" value="MS_channel_1st"/>
</dbReference>
<dbReference type="Pfam" id="PF21088">
    <property type="entry name" value="MS_channel_1st"/>
    <property type="match status" value="1"/>
</dbReference>
<accession>A0A2A7S4D3</accession>
<keyword evidence="7" id="KW-0175">Coiled coil</keyword>
<feature type="transmembrane region" description="Helical" evidence="9">
    <location>
        <begin position="546"/>
        <end position="568"/>
    </location>
</feature>
<dbReference type="Proteomes" id="UP000220629">
    <property type="component" value="Unassembled WGS sequence"/>
</dbReference>
<dbReference type="InterPro" id="IPR006685">
    <property type="entry name" value="MscS_channel_2nd"/>
</dbReference>
<dbReference type="InterPro" id="IPR011066">
    <property type="entry name" value="MscS_channel_C_sf"/>
</dbReference>
<dbReference type="Pfam" id="PF21082">
    <property type="entry name" value="MS_channel_3rd"/>
    <property type="match status" value="1"/>
</dbReference>
<feature type="domain" description="DUF3772" evidence="11">
    <location>
        <begin position="190"/>
        <end position="251"/>
    </location>
</feature>
<feature type="transmembrane region" description="Helical" evidence="9">
    <location>
        <begin position="635"/>
        <end position="657"/>
    </location>
</feature>
<feature type="domain" description="Mechanosensitive ion channel transmembrane helices 2/3" evidence="13">
    <location>
        <begin position="639"/>
        <end position="680"/>
    </location>
</feature>
<evidence type="ECO:0000256" key="2">
    <source>
        <dbReference type="ARBA" id="ARBA00008017"/>
    </source>
</evidence>
<feature type="transmembrane region" description="Helical" evidence="9">
    <location>
        <begin position="489"/>
        <end position="507"/>
    </location>
</feature>
<feature type="transmembrane region" description="Helical" evidence="9">
    <location>
        <begin position="459"/>
        <end position="483"/>
    </location>
</feature>